<proteinExistence type="predicted"/>
<accession>A0A1F5ZS08</accession>
<dbReference type="SUPFAM" id="SSF52518">
    <property type="entry name" value="Thiamin diphosphate-binding fold (THDP-binding)"/>
    <property type="match status" value="1"/>
</dbReference>
<comment type="caution">
    <text evidence="3">The sequence shown here is derived from an EMBL/GenBank/DDBJ whole genome shotgun (WGS) entry which is preliminary data.</text>
</comment>
<feature type="transmembrane region" description="Helical" evidence="1">
    <location>
        <begin position="21"/>
        <end position="45"/>
    </location>
</feature>
<evidence type="ECO:0000259" key="2">
    <source>
        <dbReference type="Pfam" id="PF00456"/>
    </source>
</evidence>
<dbReference type="Pfam" id="PF00456">
    <property type="entry name" value="Transketolase_N"/>
    <property type="match status" value="1"/>
</dbReference>
<organism evidence="3 4">
    <name type="scientific">Candidatus Gottesmanbacteria bacterium RIFCSPHIGHO2_01_FULL_39_10</name>
    <dbReference type="NCBI Taxonomy" id="1798375"/>
    <lineage>
        <taxon>Bacteria</taxon>
        <taxon>Candidatus Gottesmaniibacteriota</taxon>
    </lineage>
</organism>
<evidence type="ECO:0000256" key="1">
    <source>
        <dbReference type="SAM" id="Phobius"/>
    </source>
</evidence>
<dbReference type="EMBL" id="MFJE01000005">
    <property type="protein sequence ID" value="OGG15201.1"/>
    <property type="molecule type" value="Genomic_DNA"/>
</dbReference>
<feature type="domain" description="Transketolase N-terminal" evidence="2">
    <location>
        <begin position="14"/>
        <end position="252"/>
    </location>
</feature>
<dbReference type="CDD" id="cd02012">
    <property type="entry name" value="TPP_TK"/>
    <property type="match status" value="1"/>
</dbReference>
<gene>
    <name evidence="3" type="ORF">A2773_04940</name>
</gene>
<keyword evidence="1" id="KW-0812">Transmembrane</keyword>
<evidence type="ECO:0000313" key="3">
    <source>
        <dbReference type="EMBL" id="OGG15201.1"/>
    </source>
</evidence>
<name>A0A1F5ZS08_9BACT</name>
<dbReference type="Proteomes" id="UP000177383">
    <property type="component" value="Unassembled WGS sequence"/>
</dbReference>
<dbReference type="STRING" id="1798375.A2773_04940"/>
<sequence>MKRKTDWKELSRQIRQDILNISFKAQVGHVGSAFSIVEILIALYYRVLNIAKIKKGSTLRDKFILSKGHAAPALYSILFRREIINKKTYLSYCQNGGSLEEHPTYGIKGIEAGTGSLGHGLPIGIGMALAARIQKTKNRIFVLLSDAECDEGETWEGALFAGHHHLNNLYCLLDYNKVQALGKTKEILDLEPLKSKWQSFNWRVLEVDGHNIESIIEACMSATISKPTCIICHTVRGKGVSFMEHKIDWHYLTPTKEHVEKALKELNK</sequence>
<protein>
    <recommendedName>
        <fullName evidence="2">Transketolase N-terminal domain-containing protein</fullName>
    </recommendedName>
</protein>
<keyword evidence="1" id="KW-0472">Membrane</keyword>
<dbReference type="Gene3D" id="3.40.50.970">
    <property type="match status" value="1"/>
</dbReference>
<reference evidence="3 4" key="1">
    <citation type="journal article" date="2016" name="Nat. Commun.">
        <title>Thousands of microbial genomes shed light on interconnected biogeochemical processes in an aquifer system.</title>
        <authorList>
            <person name="Anantharaman K."/>
            <person name="Brown C.T."/>
            <person name="Hug L.A."/>
            <person name="Sharon I."/>
            <person name="Castelle C.J."/>
            <person name="Probst A.J."/>
            <person name="Thomas B.C."/>
            <person name="Singh A."/>
            <person name="Wilkins M.J."/>
            <person name="Karaoz U."/>
            <person name="Brodie E.L."/>
            <person name="Williams K.H."/>
            <person name="Hubbard S.S."/>
            <person name="Banfield J.F."/>
        </authorList>
    </citation>
    <scope>NUCLEOTIDE SEQUENCE [LARGE SCALE GENOMIC DNA]</scope>
</reference>
<evidence type="ECO:0000313" key="4">
    <source>
        <dbReference type="Proteomes" id="UP000177383"/>
    </source>
</evidence>
<dbReference type="PANTHER" id="PTHR47514">
    <property type="entry name" value="TRANSKETOLASE N-TERMINAL SECTION-RELATED"/>
    <property type="match status" value="1"/>
</dbReference>
<dbReference type="InterPro" id="IPR029061">
    <property type="entry name" value="THDP-binding"/>
</dbReference>
<dbReference type="PANTHER" id="PTHR47514:SF2">
    <property type="entry name" value="TRANSKETOLASE"/>
    <property type="match status" value="1"/>
</dbReference>
<dbReference type="InterPro" id="IPR005474">
    <property type="entry name" value="Transketolase_N"/>
</dbReference>
<keyword evidence="1" id="KW-1133">Transmembrane helix</keyword>
<dbReference type="AlphaFoldDB" id="A0A1F5ZS08"/>